<accession>A0A4C1X0X3</accession>
<evidence type="ECO:0000256" key="1">
    <source>
        <dbReference type="SAM" id="MobiDB-lite"/>
    </source>
</evidence>
<dbReference type="AlphaFoldDB" id="A0A4C1X0X3"/>
<evidence type="ECO:0000313" key="2">
    <source>
        <dbReference type="EMBL" id="GBP56813.1"/>
    </source>
</evidence>
<dbReference type="Proteomes" id="UP000299102">
    <property type="component" value="Unassembled WGS sequence"/>
</dbReference>
<dbReference type="EMBL" id="BGZK01000701">
    <property type="protein sequence ID" value="GBP56813.1"/>
    <property type="molecule type" value="Genomic_DNA"/>
</dbReference>
<protein>
    <submittedName>
        <fullName evidence="2">Uncharacterized protein</fullName>
    </submittedName>
</protein>
<reference evidence="2 3" key="1">
    <citation type="journal article" date="2019" name="Commun. Biol.">
        <title>The bagworm genome reveals a unique fibroin gene that provides high tensile strength.</title>
        <authorList>
            <person name="Kono N."/>
            <person name="Nakamura H."/>
            <person name="Ohtoshi R."/>
            <person name="Tomita M."/>
            <person name="Numata K."/>
            <person name="Arakawa K."/>
        </authorList>
    </citation>
    <scope>NUCLEOTIDE SEQUENCE [LARGE SCALE GENOMIC DNA]</scope>
</reference>
<comment type="caution">
    <text evidence="2">The sequence shown here is derived from an EMBL/GenBank/DDBJ whole genome shotgun (WGS) entry which is preliminary data.</text>
</comment>
<feature type="compositionally biased region" description="Low complexity" evidence="1">
    <location>
        <begin position="81"/>
        <end position="94"/>
    </location>
</feature>
<gene>
    <name evidence="2" type="ORF">EVAR_91465_1</name>
</gene>
<name>A0A4C1X0X3_EUMVA</name>
<proteinExistence type="predicted"/>
<keyword evidence="3" id="KW-1185">Reference proteome</keyword>
<sequence length="94" mass="10581">MNRNVLSAGGEADRPEFAYHLQKLVICCFLQILAASPEQPCARRTRDVNGRRYFLFVAERGNSITQPIKMCRAGRRPPPARARGGRAAPDQTRR</sequence>
<organism evidence="2 3">
    <name type="scientific">Eumeta variegata</name>
    <name type="common">Bagworm moth</name>
    <name type="synonym">Eumeta japonica</name>
    <dbReference type="NCBI Taxonomy" id="151549"/>
    <lineage>
        <taxon>Eukaryota</taxon>
        <taxon>Metazoa</taxon>
        <taxon>Ecdysozoa</taxon>
        <taxon>Arthropoda</taxon>
        <taxon>Hexapoda</taxon>
        <taxon>Insecta</taxon>
        <taxon>Pterygota</taxon>
        <taxon>Neoptera</taxon>
        <taxon>Endopterygota</taxon>
        <taxon>Lepidoptera</taxon>
        <taxon>Glossata</taxon>
        <taxon>Ditrysia</taxon>
        <taxon>Tineoidea</taxon>
        <taxon>Psychidae</taxon>
        <taxon>Oiketicinae</taxon>
        <taxon>Eumeta</taxon>
    </lineage>
</organism>
<feature type="region of interest" description="Disordered" evidence="1">
    <location>
        <begin position="70"/>
        <end position="94"/>
    </location>
</feature>
<evidence type="ECO:0000313" key="3">
    <source>
        <dbReference type="Proteomes" id="UP000299102"/>
    </source>
</evidence>